<protein>
    <recommendedName>
        <fullName evidence="1">Actin-like protein N-terminal domain-containing protein</fullName>
    </recommendedName>
</protein>
<sequence>MYSIQSFSSLVENNNTVLSNTSKDLLHGLKIFHDDKWHICGDLALNEGLSPHKIINSSPDDTDYQLLGKSALLLVQDEVEQPITVTTGFPYSTYHIYKEKAISFLQQSHILEFDASTYNGGGRKKTVLEVQNVEVIPEIVGCTIAIRKGEKQAKGSFFVLSCGFGTFESILSTDSGIIEQTMVSTHGIRYAVNMLINELKSKYYLEFRNAHLFDDAFQRGYVYLNRQNIDLREIRKNALQTYYNEVISPNLRNVITDTNLMKTNRIYLCGGAMYYQDLVDCFKNEFANIAQIEVLDNPETLASKGYALNSLRITHGKRKSAVGIDIGNASTIVTKFNDEETETF</sequence>
<evidence type="ECO:0000259" key="1">
    <source>
        <dbReference type="Pfam" id="PF17989"/>
    </source>
</evidence>
<dbReference type="RefSeq" id="WP_090631572.1">
    <property type="nucleotide sequence ID" value="NZ_FOQO01000014.1"/>
</dbReference>
<name>A0A1I3U8U4_9SPHI</name>
<dbReference type="InterPro" id="IPR040607">
    <property type="entry name" value="ALP_N"/>
</dbReference>
<feature type="domain" description="Actin-like protein N-terminal" evidence="1">
    <location>
        <begin position="6"/>
        <end position="141"/>
    </location>
</feature>
<organism evidence="2 3">
    <name type="scientific">Parapedobacter indicus</name>
    <dbReference type="NCBI Taxonomy" id="1477437"/>
    <lineage>
        <taxon>Bacteria</taxon>
        <taxon>Pseudomonadati</taxon>
        <taxon>Bacteroidota</taxon>
        <taxon>Sphingobacteriia</taxon>
        <taxon>Sphingobacteriales</taxon>
        <taxon>Sphingobacteriaceae</taxon>
        <taxon>Parapedobacter</taxon>
    </lineage>
</organism>
<dbReference type="OrthoDB" id="627216at2"/>
<dbReference type="Gene3D" id="3.30.420.40">
    <property type="match status" value="2"/>
</dbReference>
<evidence type="ECO:0000313" key="2">
    <source>
        <dbReference type="EMBL" id="SFJ79998.1"/>
    </source>
</evidence>
<reference evidence="2 3" key="1">
    <citation type="submission" date="2016-10" db="EMBL/GenBank/DDBJ databases">
        <authorList>
            <person name="de Groot N.N."/>
        </authorList>
    </citation>
    <scope>NUCLEOTIDE SEQUENCE [LARGE SCALE GENOMIC DNA]</scope>
    <source>
        <strain evidence="2 3">RK1</strain>
    </source>
</reference>
<dbReference type="AlphaFoldDB" id="A0A1I3U8U4"/>
<dbReference type="InterPro" id="IPR043129">
    <property type="entry name" value="ATPase_NBD"/>
</dbReference>
<gene>
    <name evidence="2" type="ORF">SAMN05444682_11469</name>
</gene>
<evidence type="ECO:0000313" key="3">
    <source>
        <dbReference type="Proteomes" id="UP000198670"/>
    </source>
</evidence>
<dbReference type="Pfam" id="PF17989">
    <property type="entry name" value="ALP_N"/>
    <property type="match status" value="1"/>
</dbReference>
<keyword evidence="3" id="KW-1185">Reference proteome</keyword>
<dbReference type="Proteomes" id="UP000198670">
    <property type="component" value="Unassembled WGS sequence"/>
</dbReference>
<dbReference type="EMBL" id="FOQO01000014">
    <property type="protein sequence ID" value="SFJ79998.1"/>
    <property type="molecule type" value="Genomic_DNA"/>
</dbReference>
<proteinExistence type="predicted"/>
<dbReference type="SUPFAM" id="SSF53067">
    <property type="entry name" value="Actin-like ATPase domain"/>
    <property type="match status" value="2"/>
</dbReference>
<dbReference type="STRING" id="1477437.SAMN05444682_11469"/>
<accession>A0A1I3U8U4</accession>